<protein>
    <submittedName>
        <fullName evidence="1">Uncharacterized protein</fullName>
    </submittedName>
</protein>
<evidence type="ECO:0000313" key="1">
    <source>
        <dbReference type="EMBL" id="WZN66494.1"/>
    </source>
</evidence>
<sequence>MADLLAAIESRTSAVRETLRVLLSLDNVIDRPCEVPGGEDDGIAIAIAFAPCDDDASSVQLRLSVSYFAPGQLMLFEYRPLSSVLLAVDEAVGPIWREVGAVEKVAVQAKGPEGGQGVGEHVSHVPTLDGCGVTKCYFAAEGYEGDVGSSAFAAVRVRVRVAGAEASIGNADMLRWARGIVSEAGNDVSLCFELVGAAVCPLGSRAECSAEEAADGRGVAIHVERKRVGTDASAMEGRRFRALGFRDPQTGEATAISLAGGRATVLHPAAFGGVLGRALVMDAALEVCDREGERGEVRAFHEQLRIHHGLDPTVLEEGQVLAGAVLTLHSREVKSCGGGLWLGEPDRDVIKAMASEVLAAVQTSTAPPRVEVLQSPKEALVAGCAAVMVSNIRSVAEAAGSVELLGMLSRVDRPSAVAPTPPS</sequence>
<evidence type="ECO:0000313" key="2">
    <source>
        <dbReference type="Proteomes" id="UP001472866"/>
    </source>
</evidence>
<keyword evidence="2" id="KW-1185">Reference proteome</keyword>
<reference evidence="1 2" key="1">
    <citation type="submission" date="2024-03" db="EMBL/GenBank/DDBJ databases">
        <title>Complete genome sequence of the green alga Chloropicon roscoffensis RCC1871.</title>
        <authorList>
            <person name="Lemieux C."/>
            <person name="Pombert J.-F."/>
            <person name="Otis C."/>
            <person name="Turmel M."/>
        </authorList>
    </citation>
    <scope>NUCLEOTIDE SEQUENCE [LARGE SCALE GENOMIC DNA]</scope>
    <source>
        <strain evidence="1 2">RCC1871</strain>
    </source>
</reference>
<dbReference type="EMBL" id="CP151515">
    <property type="protein sequence ID" value="WZN66494.1"/>
    <property type="molecule type" value="Genomic_DNA"/>
</dbReference>
<proteinExistence type="predicted"/>
<organism evidence="1 2">
    <name type="scientific">Chloropicon roscoffensis</name>
    <dbReference type="NCBI Taxonomy" id="1461544"/>
    <lineage>
        <taxon>Eukaryota</taxon>
        <taxon>Viridiplantae</taxon>
        <taxon>Chlorophyta</taxon>
        <taxon>Chloropicophyceae</taxon>
        <taxon>Chloropicales</taxon>
        <taxon>Chloropicaceae</taxon>
        <taxon>Chloropicon</taxon>
    </lineage>
</organism>
<gene>
    <name evidence="1" type="ORF">HKI87_15g80610</name>
</gene>
<name>A0AAX4PJK0_9CHLO</name>
<dbReference type="Proteomes" id="UP001472866">
    <property type="component" value="Chromosome 15"/>
</dbReference>
<accession>A0AAX4PJK0</accession>
<dbReference type="AlphaFoldDB" id="A0AAX4PJK0"/>